<dbReference type="InterPro" id="IPR036116">
    <property type="entry name" value="FN3_sf"/>
</dbReference>
<feature type="domain" description="Fibronectin type-III" evidence="2">
    <location>
        <begin position="575"/>
        <end position="654"/>
    </location>
</feature>
<feature type="domain" description="Fibronectin type-III" evidence="2">
    <location>
        <begin position="376"/>
        <end position="459"/>
    </location>
</feature>
<dbReference type="InterPro" id="IPR013783">
    <property type="entry name" value="Ig-like_fold"/>
</dbReference>
<organism evidence="3 4">
    <name type="scientific">Dyadobacter helix</name>
    <dbReference type="NCBI Taxonomy" id="2822344"/>
    <lineage>
        <taxon>Bacteria</taxon>
        <taxon>Pseudomonadati</taxon>
        <taxon>Bacteroidota</taxon>
        <taxon>Cytophagia</taxon>
        <taxon>Cytophagales</taxon>
        <taxon>Spirosomataceae</taxon>
        <taxon>Dyadobacter</taxon>
    </lineage>
</organism>
<dbReference type="Proteomes" id="UP000680038">
    <property type="component" value="Unassembled WGS sequence"/>
</dbReference>
<sequence length="665" mass="74753">MKNLLYPILLFICFSPGALLAQKPEVVAGPYGVFIRIDQLLHGPQYVVERLETGLAAGKPDWRPVCTTDKGPASATDLTARLTLLAGKNPLYEIPNDSLTALLYARYRNASHADSLGAYGSHPQYLEAFGLGFLDTQVEQGQRYDYRVRAVGAREGVYQNPGTVSVPGSRLSTTAEAVSRNADGRVVNIRYLLKKANPYIAGARVLRSAFGQTGFAECGAEWGFRKGGKDSLFLVITDQNVRRKMIYSYVVYLKDFLGNESSPSDTVTIANLRPQDEIPIIHRINTFSQTDQNAIAVSWELSSIKDIRAVEIWRSENFDRGFRKIGIAAPADTVYYDPLVEPVKGYYYQIRLNGTYDRSTESVKISGMLKANRPALVAPSQFQLTETKDSLLFRWQPADFDTQGYYIYFAAGQTDSLRRYSDIIPAKSALKYQVSVKKLATGAAYRWAVVPVNTSYNIGPMSKILYSEPRFPERLATPVNPEMIRQEGQALLVWEDMKRIDPYILGYIIERKAASDKAFKELYRQQEEDHARNTYADATVKQGVQYSYRIRAYGLNEKLSGFSTQIEYYRPLDAVLAVHGLNVVLTSKGVQVSWDAPLKKPDKFLIYRYTEKTEKPRLIGSMMGTQNVFIDREAAPGVGYYYSVVTVEADNRESNATDPVKVDWK</sequence>
<name>A0A916J8P3_9BACT</name>
<dbReference type="SUPFAM" id="SSF49265">
    <property type="entry name" value="Fibronectin type III"/>
    <property type="match status" value="2"/>
</dbReference>
<feature type="domain" description="Fibronectin type-III" evidence="2">
    <location>
        <begin position="475"/>
        <end position="561"/>
    </location>
</feature>
<evidence type="ECO:0000313" key="4">
    <source>
        <dbReference type="Proteomes" id="UP000680038"/>
    </source>
</evidence>
<feature type="chain" id="PRO_5037089338" description="Fibronectin type-III domain-containing protein" evidence="1">
    <location>
        <begin position="22"/>
        <end position="665"/>
    </location>
</feature>
<dbReference type="RefSeq" id="WP_215236887.1">
    <property type="nucleotide sequence ID" value="NZ_CAJRAF010000001.1"/>
</dbReference>
<dbReference type="Gene3D" id="2.60.40.10">
    <property type="entry name" value="Immunoglobulins"/>
    <property type="match status" value="4"/>
</dbReference>
<accession>A0A916J8P3</accession>
<comment type="caution">
    <text evidence="3">The sequence shown here is derived from an EMBL/GenBank/DDBJ whole genome shotgun (WGS) entry which is preliminary data.</text>
</comment>
<reference evidence="3" key="1">
    <citation type="submission" date="2021-04" db="EMBL/GenBank/DDBJ databases">
        <authorList>
            <person name="Rodrigo-Torres L."/>
            <person name="Arahal R. D."/>
            <person name="Lucena T."/>
        </authorList>
    </citation>
    <scope>NUCLEOTIDE SEQUENCE</scope>
    <source>
        <strain evidence="3">CECT 9275</strain>
    </source>
</reference>
<keyword evidence="4" id="KW-1185">Reference proteome</keyword>
<feature type="signal peptide" evidence="1">
    <location>
        <begin position="1"/>
        <end position="21"/>
    </location>
</feature>
<dbReference type="InterPro" id="IPR003961">
    <property type="entry name" value="FN3_dom"/>
</dbReference>
<evidence type="ECO:0000313" key="3">
    <source>
        <dbReference type="EMBL" id="CAG4988368.1"/>
    </source>
</evidence>
<evidence type="ECO:0000259" key="2">
    <source>
        <dbReference type="SMART" id="SM00060"/>
    </source>
</evidence>
<dbReference type="SMART" id="SM00060">
    <property type="entry name" value="FN3"/>
    <property type="match status" value="3"/>
</dbReference>
<dbReference type="AlphaFoldDB" id="A0A916J8P3"/>
<protein>
    <recommendedName>
        <fullName evidence="2">Fibronectin type-III domain-containing protein</fullName>
    </recommendedName>
</protein>
<keyword evidence="1" id="KW-0732">Signal</keyword>
<gene>
    <name evidence="3" type="ORF">DYBT9275_00066</name>
</gene>
<dbReference type="EMBL" id="CAJRAF010000001">
    <property type="protein sequence ID" value="CAG4988368.1"/>
    <property type="molecule type" value="Genomic_DNA"/>
</dbReference>
<proteinExistence type="predicted"/>
<evidence type="ECO:0000256" key="1">
    <source>
        <dbReference type="SAM" id="SignalP"/>
    </source>
</evidence>